<reference evidence="2" key="1">
    <citation type="submission" date="2022-03" db="EMBL/GenBank/DDBJ databases">
        <authorList>
            <person name="Martin C."/>
        </authorList>
    </citation>
    <scope>NUCLEOTIDE SEQUENCE</scope>
</reference>
<comment type="caution">
    <text evidence="2">The sequence shown here is derived from an EMBL/GenBank/DDBJ whole genome shotgun (WGS) entry which is preliminary data.</text>
</comment>
<evidence type="ECO:0000256" key="1">
    <source>
        <dbReference type="SAM" id="MobiDB-lite"/>
    </source>
</evidence>
<dbReference type="AlphaFoldDB" id="A0A8J1U753"/>
<gene>
    <name evidence="2" type="ORF">OFUS_LOCUS16408</name>
</gene>
<evidence type="ECO:0000313" key="3">
    <source>
        <dbReference type="Proteomes" id="UP000749559"/>
    </source>
</evidence>
<feature type="compositionally biased region" description="Polar residues" evidence="1">
    <location>
        <begin position="1"/>
        <end position="22"/>
    </location>
</feature>
<accession>A0A8J1U753</accession>
<feature type="non-terminal residue" evidence="2">
    <location>
        <position position="299"/>
    </location>
</feature>
<dbReference type="Proteomes" id="UP000749559">
    <property type="component" value="Unassembled WGS sequence"/>
</dbReference>
<feature type="compositionally biased region" description="Polar residues" evidence="1">
    <location>
        <begin position="38"/>
        <end position="50"/>
    </location>
</feature>
<proteinExistence type="predicted"/>
<organism evidence="2 3">
    <name type="scientific">Owenia fusiformis</name>
    <name type="common">Polychaete worm</name>
    <dbReference type="NCBI Taxonomy" id="6347"/>
    <lineage>
        <taxon>Eukaryota</taxon>
        <taxon>Metazoa</taxon>
        <taxon>Spiralia</taxon>
        <taxon>Lophotrochozoa</taxon>
        <taxon>Annelida</taxon>
        <taxon>Polychaeta</taxon>
        <taxon>Sedentaria</taxon>
        <taxon>Canalipalpata</taxon>
        <taxon>Sabellida</taxon>
        <taxon>Oweniida</taxon>
        <taxon>Oweniidae</taxon>
        <taxon>Owenia</taxon>
    </lineage>
</organism>
<sequence>KSQESTVKLNQEVNLQGTSQHLPTPKSCQPGAKASLSDPATVSQQPNISTGPIEANPALEIKPSKSSIANYLPPPPMESETDSPKIDGGDMSTNDAMPHGGLSLSDMKSNESPVPTLVPPNTPATPFTGTPAPCLGINDLLKRLDMRNSVPQSSPLADPAVMAVVTQNNSSGSSSPKQVPSVSSGLPSINAVNLNSPSPNMPALGSEASFMASNGTQSLQNLQLLNQLGGAQMFAAGSRPLDPQQQQQMQNSIEQQLHQLKSTMEPRMQALLHNSFSPLLQQQIDQQVLKNALDPRMQQ</sequence>
<protein>
    <submittedName>
        <fullName evidence="2">Uncharacterized protein</fullName>
    </submittedName>
</protein>
<dbReference type="EMBL" id="CAIIXF020000008">
    <property type="protein sequence ID" value="CAH1791317.1"/>
    <property type="molecule type" value="Genomic_DNA"/>
</dbReference>
<evidence type="ECO:0000313" key="2">
    <source>
        <dbReference type="EMBL" id="CAH1791317.1"/>
    </source>
</evidence>
<keyword evidence="3" id="KW-1185">Reference proteome</keyword>
<name>A0A8J1U753_OWEFU</name>
<feature type="non-terminal residue" evidence="2">
    <location>
        <position position="1"/>
    </location>
</feature>
<feature type="region of interest" description="Disordered" evidence="1">
    <location>
        <begin position="1"/>
        <end position="115"/>
    </location>
</feature>